<keyword evidence="3" id="KW-0378">Hydrolase</keyword>
<dbReference type="OrthoDB" id="2959108at2759"/>
<dbReference type="SMART" id="SM00485">
    <property type="entry name" value="XPGN"/>
    <property type="match status" value="1"/>
</dbReference>
<name>A0A8E0S9T1_9TREM</name>
<keyword evidence="5" id="KW-0234">DNA repair</keyword>
<keyword evidence="3" id="KW-0540">Nuclease</keyword>
<evidence type="ECO:0000256" key="6">
    <source>
        <dbReference type="ARBA" id="ARBA00023242"/>
    </source>
</evidence>
<dbReference type="Proteomes" id="UP000728185">
    <property type="component" value="Unassembled WGS sequence"/>
</dbReference>
<dbReference type="CDD" id="cd09868">
    <property type="entry name" value="PIN_XPG_RAD2"/>
    <property type="match status" value="1"/>
</dbReference>
<dbReference type="PRINTS" id="PR00066">
    <property type="entry name" value="XRODRMPGMNTG"/>
</dbReference>
<evidence type="ECO:0000256" key="2">
    <source>
        <dbReference type="ARBA" id="ARBA00005283"/>
    </source>
</evidence>
<evidence type="ECO:0000256" key="1">
    <source>
        <dbReference type="ARBA" id="ARBA00004123"/>
    </source>
</evidence>
<dbReference type="GO" id="GO:0005634">
    <property type="term" value="C:nucleus"/>
    <property type="evidence" value="ECO:0007669"/>
    <property type="project" value="UniProtKB-SubCell"/>
</dbReference>
<dbReference type="GO" id="GO:0003697">
    <property type="term" value="F:single-stranded DNA binding"/>
    <property type="evidence" value="ECO:0007669"/>
    <property type="project" value="InterPro"/>
</dbReference>
<feature type="region of interest" description="Disordered" evidence="7">
    <location>
        <begin position="118"/>
        <end position="138"/>
    </location>
</feature>
<evidence type="ECO:0000313" key="10">
    <source>
        <dbReference type="Proteomes" id="UP000728185"/>
    </source>
</evidence>
<evidence type="ECO:0000259" key="8">
    <source>
        <dbReference type="SMART" id="SM00485"/>
    </source>
</evidence>
<comment type="similarity">
    <text evidence="2">Belongs to the XPG/RAD2 endonuclease family. XPG subfamily.</text>
</comment>
<sequence>MGVPGLWSLLEPARRPIELEQLAGKVVAVDMNIWLHQAVKSRAGNSGPQTYLAILFRRLCKLIYFGIRPVFVFDGDVPALKRSTMAERRKLRGRLGDKAKRAQDRFLHRLLRRVAESSVAKSMVSPNKKKSKSGEDDG</sequence>
<dbReference type="InterPro" id="IPR019974">
    <property type="entry name" value="XPG_CS"/>
</dbReference>
<dbReference type="PANTHER" id="PTHR16171">
    <property type="entry name" value="DNA REPAIR PROTEIN COMPLEMENTING XP-G CELLS-RELATED"/>
    <property type="match status" value="1"/>
</dbReference>
<evidence type="ECO:0000256" key="4">
    <source>
        <dbReference type="ARBA" id="ARBA00022763"/>
    </source>
</evidence>
<dbReference type="Pfam" id="PF00752">
    <property type="entry name" value="XPG_N"/>
    <property type="match status" value="1"/>
</dbReference>
<organism evidence="9 10">
    <name type="scientific">Fasciolopsis buskii</name>
    <dbReference type="NCBI Taxonomy" id="27845"/>
    <lineage>
        <taxon>Eukaryota</taxon>
        <taxon>Metazoa</taxon>
        <taxon>Spiralia</taxon>
        <taxon>Lophotrochozoa</taxon>
        <taxon>Platyhelminthes</taxon>
        <taxon>Trematoda</taxon>
        <taxon>Digenea</taxon>
        <taxon>Plagiorchiida</taxon>
        <taxon>Echinostomata</taxon>
        <taxon>Echinostomatoidea</taxon>
        <taxon>Fasciolidae</taxon>
        <taxon>Fasciolopsis</taxon>
    </lineage>
</organism>
<dbReference type="EMBL" id="LUCM01000236">
    <property type="protein sequence ID" value="KAA0200861.1"/>
    <property type="molecule type" value="Genomic_DNA"/>
</dbReference>
<gene>
    <name evidence="9" type="ORF">FBUS_08230</name>
</gene>
<protein>
    <submittedName>
        <fullName evidence="9">DNA repair protein complementing XP-G cell</fullName>
    </submittedName>
</protein>
<keyword evidence="10" id="KW-1185">Reference proteome</keyword>
<dbReference type="InterPro" id="IPR006085">
    <property type="entry name" value="XPG_DNA_repair_N"/>
</dbReference>
<evidence type="ECO:0000256" key="7">
    <source>
        <dbReference type="SAM" id="MobiDB-lite"/>
    </source>
</evidence>
<dbReference type="PANTHER" id="PTHR16171:SF7">
    <property type="entry name" value="DNA REPAIR PROTEIN RAD2"/>
    <property type="match status" value="1"/>
</dbReference>
<evidence type="ECO:0000256" key="5">
    <source>
        <dbReference type="ARBA" id="ARBA00023204"/>
    </source>
</evidence>
<dbReference type="GO" id="GO:0016788">
    <property type="term" value="F:hydrolase activity, acting on ester bonds"/>
    <property type="evidence" value="ECO:0007669"/>
    <property type="project" value="InterPro"/>
</dbReference>
<keyword evidence="4" id="KW-0227">DNA damage</keyword>
<dbReference type="SUPFAM" id="SSF88723">
    <property type="entry name" value="PIN domain-like"/>
    <property type="match status" value="1"/>
</dbReference>
<reference evidence="9" key="1">
    <citation type="submission" date="2019-05" db="EMBL/GenBank/DDBJ databases">
        <title>Annotation for the trematode Fasciolopsis buski.</title>
        <authorList>
            <person name="Choi Y.-J."/>
        </authorList>
    </citation>
    <scope>NUCLEOTIDE SEQUENCE</scope>
    <source>
        <strain evidence="9">HT</strain>
        <tissue evidence="9">Whole worm</tissue>
    </source>
</reference>
<dbReference type="InterPro" id="IPR029060">
    <property type="entry name" value="PIN-like_dom_sf"/>
</dbReference>
<dbReference type="Gene3D" id="3.40.50.1010">
    <property type="entry name" value="5'-nuclease"/>
    <property type="match status" value="1"/>
</dbReference>
<dbReference type="GO" id="GO:0006289">
    <property type="term" value="P:nucleotide-excision repair"/>
    <property type="evidence" value="ECO:0007669"/>
    <property type="project" value="InterPro"/>
</dbReference>
<dbReference type="PRINTS" id="PR00853">
    <property type="entry name" value="XPGRADSUPER"/>
</dbReference>
<feature type="domain" description="XPG N-terminal" evidence="8">
    <location>
        <begin position="1"/>
        <end position="95"/>
    </location>
</feature>
<evidence type="ECO:0000256" key="3">
    <source>
        <dbReference type="ARBA" id="ARBA00022759"/>
    </source>
</evidence>
<accession>A0A8E0S9T1</accession>
<evidence type="ECO:0000313" key="9">
    <source>
        <dbReference type="EMBL" id="KAA0200861.1"/>
    </source>
</evidence>
<dbReference type="GO" id="GO:0004520">
    <property type="term" value="F:DNA endonuclease activity"/>
    <property type="evidence" value="ECO:0007669"/>
    <property type="project" value="TreeGrafter"/>
</dbReference>
<comment type="caution">
    <text evidence="9">The sequence shown here is derived from an EMBL/GenBank/DDBJ whole genome shotgun (WGS) entry which is preliminary data.</text>
</comment>
<keyword evidence="6" id="KW-0539">Nucleus</keyword>
<comment type="subcellular location">
    <subcellularLocation>
        <location evidence="1">Nucleus</location>
    </subcellularLocation>
</comment>
<dbReference type="InterPro" id="IPR006084">
    <property type="entry name" value="XPG/Rad2"/>
</dbReference>
<dbReference type="PROSITE" id="PS00841">
    <property type="entry name" value="XPG_1"/>
    <property type="match status" value="1"/>
</dbReference>
<dbReference type="AlphaFoldDB" id="A0A8E0S9T1"/>
<dbReference type="InterPro" id="IPR001044">
    <property type="entry name" value="XPG/Rad2_eukaryotes"/>
</dbReference>
<proteinExistence type="inferred from homology"/>
<keyword evidence="3" id="KW-0255">Endonuclease</keyword>